<dbReference type="Proteomes" id="UP000184342">
    <property type="component" value="Unassembled WGS sequence"/>
</dbReference>
<name>A0A1M6B0X4_9FIRM</name>
<dbReference type="RefSeq" id="WP_073992535.1">
    <property type="nucleotide sequence ID" value="NZ_FQYT01000003.1"/>
</dbReference>
<proteinExistence type="predicted"/>
<dbReference type="STRING" id="1122934.SAMN02745691_00231"/>
<dbReference type="AlphaFoldDB" id="A0A1M6B0X4"/>
<keyword evidence="2" id="KW-1185">Reference proteome</keyword>
<evidence type="ECO:0000313" key="2">
    <source>
        <dbReference type="Proteomes" id="UP000184342"/>
    </source>
</evidence>
<evidence type="ECO:0000313" key="1">
    <source>
        <dbReference type="EMBL" id="SHI42370.1"/>
    </source>
</evidence>
<reference evidence="1 2" key="1">
    <citation type="submission" date="2016-11" db="EMBL/GenBank/DDBJ databases">
        <authorList>
            <person name="Jaros S."/>
            <person name="Januszkiewicz K."/>
            <person name="Wedrychowicz H."/>
        </authorList>
    </citation>
    <scope>NUCLEOTIDE SEQUENCE [LARGE SCALE GENOMIC DNA]</scope>
    <source>
        <strain evidence="1 2">DSM 15970</strain>
    </source>
</reference>
<protein>
    <submittedName>
        <fullName evidence="1">Uncharacterized protein</fullName>
    </submittedName>
</protein>
<accession>A0A1M6B0X4</accession>
<sequence>MGFKAITINTAAEDAAHILAEDDAGLYSGLLGGDCVLNIGSKLAATIVSNNLVRLSDGLLVNGGHFGRIPYGEYEDVAVENGTTGYNRNDLIVARLSTSGGIDTFEIDIVKGTATSGTAADPALTTGNLWQEAALREMALFRVKIAGLSITAVEQMFSLEPSINDMVNASTTEHIVGKWINGKPLYEKTISCGVMPNATTKNVAHGIANMGICMIAAENSYMTDGTTYLPLPSVTVNTTFVTEVAVNATNITIMTAQNRSSYSGYVTLRYTKTTD</sequence>
<dbReference type="OrthoDB" id="2066425at2"/>
<gene>
    <name evidence="1" type="ORF">SAMN02745691_00231</name>
</gene>
<dbReference type="EMBL" id="FQYT01000003">
    <property type="protein sequence ID" value="SHI42370.1"/>
    <property type="molecule type" value="Genomic_DNA"/>
</dbReference>
<organism evidence="1 2">
    <name type="scientific">Parasporobacterium paucivorans DSM 15970</name>
    <dbReference type="NCBI Taxonomy" id="1122934"/>
    <lineage>
        <taxon>Bacteria</taxon>
        <taxon>Bacillati</taxon>
        <taxon>Bacillota</taxon>
        <taxon>Clostridia</taxon>
        <taxon>Lachnospirales</taxon>
        <taxon>Lachnospiraceae</taxon>
        <taxon>Parasporobacterium</taxon>
    </lineage>
</organism>